<dbReference type="RefSeq" id="WP_252167341.1">
    <property type="nucleotide sequence ID" value="NZ_CP084930.1"/>
</dbReference>
<protein>
    <submittedName>
        <fullName evidence="2">Uncharacterized protein</fullName>
    </submittedName>
</protein>
<reference evidence="2" key="1">
    <citation type="journal article" date="2022" name="Toxins">
        <title>Genomic Analysis of Sphingopyxis sp. USTB-05 for Biodegrading Cyanobacterial Hepatotoxins.</title>
        <authorList>
            <person name="Liu C."/>
            <person name="Xu Q."/>
            <person name="Zhao Z."/>
            <person name="Zhang H."/>
            <person name="Liu X."/>
            <person name="Yin C."/>
            <person name="Liu Y."/>
            <person name="Yan H."/>
        </authorList>
    </citation>
    <scope>NUCLEOTIDE SEQUENCE</scope>
    <source>
        <strain evidence="2">NBD5</strain>
    </source>
</reference>
<organism evidence="2 3">
    <name type="scientific">Sphingomonas morindae</name>
    <dbReference type="NCBI Taxonomy" id="1541170"/>
    <lineage>
        <taxon>Bacteria</taxon>
        <taxon>Pseudomonadati</taxon>
        <taxon>Pseudomonadota</taxon>
        <taxon>Alphaproteobacteria</taxon>
        <taxon>Sphingomonadales</taxon>
        <taxon>Sphingomonadaceae</taxon>
        <taxon>Sphingomonas</taxon>
    </lineage>
</organism>
<evidence type="ECO:0000256" key="1">
    <source>
        <dbReference type="SAM" id="SignalP"/>
    </source>
</evidence>
<dbReference type="EMBL" id="CP084930">
    <property type="protein sequence ID" value="USI73530.1"/>
    <property type="molecule type" value="Genomic_DNA"/>
</dbReference>
<keyword evidence="3" id="KW-1185">Reference proteome</keyword>
<evidence type="ECO:0000313" key="2">
    <source>
        <dbReference type="EMBL" id="USI73530.1"/>
    </source>
</evidence>
<name>A0ABY4X9K0_9SPHN</name>
<keyword evidence="1" id="KW-0732">Signal</keyword>
<sequence>MRSTLPRRLLPAAFLPLLLMSCAPVLTPPPLARTERPMLPPLPAGTTQTEQLASLTAKPTGQLVTIDSAVLAELTDRLAETVGAMERLKGHVLAITCAYAGTAYHLNGTKPTKH</sequence>
<dbReference type="Proteomes" id="UP001056937">
    <property type="component" value="Chromosome 1"/>
</dbReference>
<feature type="signal peptide" evidence="1">
    <location>
        <begin position="1"/>
        <end position="27"/>
    </location>
</feature>
<evidence type="ECO:0000313" key="3">
    <source>
        <dbReference type="Proteomes" id="UP001056937"/>
    </source>
</evidence>
<gene>
    <name evidence="2" type="ORF">LHA26_03345</name>
</gene>
<feature type="chain" id="PRO_5045150039" evidence="1">
    <location>
        <begin position="28"/>
        <end position="114"/>
    </location>
</feature>
<dbReference type="PROSITE" id="PS51257">
    <property type="entry name" value="PROKAR_LIPOPROTEIN"/>
    <property type="match status" value="1"/>
</dbReference>
<accession>A0ABY4X9K0</accession>
<proteinExistence type="predicted"/>